<gene>
    <name evidence="1" type="ORF">HPBE_LOCUS6000</name>
</gene>
<evidence type="ECO:0000313" key="2">
    <source>
        <dbReference type="Proteomes" id="UP000050761"/>
    </source>
</evidence>
<evidence type="ECO:0000313" key="3">
    <source>
        <dbReference type="WBParaSite" id="HPBE_0000599901-mRNA-1"/>
    </source>
</evidence>
<protein>
    <submittedName>
        <fullName evidence="3">SIS domain-containing protein</fullName>
    </submittedName>
</protein>
<keyword evidence="2" id="KW-1185">Reference proteome</keyword>
<sequence>MTALIFDAKELLNILSLAMTDLRESIKKSLAIARLKPPVDIIVMSGSYNGYRLLSGFLGSLIQAPFIDCLIAEK</sequence>
<accession>A0A3P8B1D7</accession>
<name>A0A183FH05_HELPZ</name>
<evidence type="ECO:0000313" key="1">
    <source>
        <dbReference type="EMBL" id="VDO66565.1"/>
    </source>
</evidence>
<dbReference type="WBParaSite" id="HPBE_0000599901-mRNA-1">
    <property type="protein sequence ID" value="HPBE_0000599901-mRNA-1"/>
    <property type="gene ID" value="HPBE_0000599901"/>
</dbReference>
<dbReference type="EMBL" id="UZAH01025577">
    <property type="protein sequence ID" value="VDO66565.1"/>
    <property type="molecule type" value="Genomic_DNA"/>
</dbReference>
<reference evidence="1 2" key="1">
    <citation type="submission" date="2018-11" db="EMBL/GenBank/DDBJ databases">
        <authorList>
            <consortium name="Pathogen Informatics"/>
        </authorList>
    </citation>
    <scope>NUCLEOTIDE SEQUENCE [LARGE SCALE GENOMIC DNA]</scope>
</reference>
<accession>A0A183FH05</accession>
<dbReference type="AlphaFoldDB" id="A0A183FH05"/>
<organism evidence="2 3">
    <name type="scientific">Heligmosomoides polygyrus</name>
    <name type="common">Parasitic roundworm</name>
    <dbReference type="NCBI Taxonomy" id="6339"/>
    <lineage>
        <taxon>Eukaryota</taxon>
        <taxon>Metazoa</taxon>
        <taxon>Ecdysozoa</taxon>
        <taxon>Nematoda</taxon>
        <taxon>Chromadorea</taxon>
        <taxon>Rhabditida</taxon>
        <taxon>Rhabditina</taxon>
        <taxon>Rhabditomorpha</taxon>
        <taxon>Strongyloidea</taxon>
        <taxon>Heligmosomidae</taxon>
        <taxon>Heligmosomoides</taxon>
    </lineage>
</organism>
<reference evidence="3" key="2">
    <citation type="submission" date="2019-09" db="UniProtKB">
        <authorList>
            <consortium name="WormBaseParasite"/>
        </authorList>
    </citation>
    <scope>IDENTIFICATION</scope>
</reference>
<proteinExistence type="predicted"/>
<dbReference type="Proteomes" id="UP000050761">
    <property type="component" value="Unassembled WGS sequence"/>
</dbReference>